<reference evidence="2" key="1">
    <citation type="submission" date="2020-01" db="EMBL/GenBank/DDBJ databases">
        <authorList>
            <person name="Meier V. D."/>
            <person name="Meier V D."/>
        </authorList>
    </citation>
    <scope>NUCLEOTIDE SEQUENCE</scope>
    <source>
        <strain evidence="2">HLG_WM_MAG_09</strain>
    </source>
</reference>
<dbReference type="InterPro" id="IPR002560">
    <property type="entry name" value="Transposase_DDE"/>
</dbReference>
<proteinExistence type="predicted"/>
<dbReference type="AlphaFoldDB" id="A0A6S6UCU8"/>
<evidence type="ECO:0000259" key="1">
    <source>
        <dbReference type="Pfam" id="PF01610"/>
    </source>
</evidence>
<dbReference type="PANTHER" id="PTHR33498">
    <property type="entry name" value="TRANSPOSASE FOR INSERTION SEQUENCE ELEMENT IS1557"/>
    <property type="match status" value="1"/>
</dbReference>
<organism evidence="2">
    <name type="scientific">uncultured Thiotrichaceae bacterium</name>
    <dbReference type="NCBI Taxonomy" id="298394"/>
    <lineage>
        <taxon>Bacteria</taxon>
        <taxon>Pseudomonadati</taxon>
        <taxon>Pseudomonadota</taxon>
        <taxon>Gammaproteobacteria</taxon>
        <taxon>Thiotrichales</taxon>
        <taxon>Thiotrichaceae</taxon>
        <taxon>environmental samples</taxon>
    </lineage>
</organism>
<feature type="domain" description="Transposase IS204/IS1001/IS1096/IS1165 DDE" evidence="1">
    <location>
        <begin position="1"/>
        <end position="125"/>
    </location>
</feature>
<evidence type="ECO:0000313" key="2">
    <source>
        <dbReference type="EMBL" id="CAA6829628.1"/>
    </source>
</evidence>
<dbReference type="Pfam" id="PF01610">
    <property type="entry name" value="DDE_Tnp_ISL3"/>
    <property type="match status" value="1"/>
</dbReference>
<name>A0A6S6UCU8_9GAMM</name>
<dbReference type="PANTHER" id="PTHR33498:SF1">
    <property type="entry name" value="TRANSPOSASE FOR INSERTION SEQUENCE ELEMENT IS1557"/>
    <property type="match status" value="1"/>
</dbReference>
<dbReference type="EMBL" id="CACVAT010000538">
    <property type="protein sequence ID" value="CAA6829628.1"/>
    <property type="molecule type" value="Genomic_DNA"/>
</dbReference>
<gene>
    <name evidence="2" type="ORF">HELGO_WM56540</name>
</gene>
<protein>
    <submittedName>
        <fullName evidence="2">Transposase of IS652</fullName>
    </submittedName>
</protein>
<sequence>MWTLRKAKTALNADDKRQLKRLFSHSPDLKQAYQLSQQLTRLFNAPTSRSGGIRRLKNRMRTVNSSELKCFDTFLGTLETWLEEIANYFVARENSGFVEGLNNRIKVIKRRCYGLVNKNHLFQRITLELSGGDCFA</sequence>
<accession>A0A6S6UCU8</accession>
<dbReference type="InterPro" id="IPR047951">
    <property type="entry name" value="Transpos_ISL3"/>
</dbReference>